<protein>
    <submittedName>
        <fullName evidence="1">Acetylornithine deacetylase/succinyl-diaminopimelate desuccinylase-like protein</fullName>
    </submittedName>
</protein>
<keyword evidence="2" id="KW-1185">Reference proteome</keyword>
<name>A0A7X6A2B5_9ACTN</name>
<comment type="caution">
    <text evidence="1">The sequence shown here is derived from an EMBL/GenBank/DDBJ whole genome shotgun (WGS) entry which is preliminary data.</text>
</comment>
<dbReference type="RefSeq" id="WP_167208554.1">
    <property type="nucleotide sequence ID" value="NZ_JAASRO010000001.1"/>
</dbReference>
<sequence>MPLDIPGFNRAFNEAYDRVHDGRTAVDLAAEQEKLRALIPADASDWDRTWTAQLIDEDLPEPPLAPPERSDLYKQAIQIHTEVYPPKGTTEEKIEMLADGTRRIWELAEQATEDEKYSIQDLTEDLYSLEQALRNPPFRLTDEPFPTRDA</sequence>
<dbReference type="EMBL" id="JAASRO010000001">
    <property type="protein sequence ID" value="NIK58054.1"/>
    <property type="molecule type" value="Genomic_DNA"/>
</dbReference>
<proteinExistence type="predicted"/>
<gene>
    <name evidence="1" type="ORF">BJY22_003771</name>
</gene>
<dbReference type="Proteomes" id="UP000555407">
    <property type="component" value="Unassembled WGS sequence"/>
</dbReference>
<evidence type="ECO:0000313" key="2">
    <source>
        <dbReference type="Proteomes" id="UP000555407"/>
    </source>
</evidence>
<accession>A0A7X6A2B5</accession>
<evidence type="ECO:0000313" key="1">
    <source>
        <dbReference type="EMBL" id="NIK58054.1"/>
    </source>
</evidence>
<reference evidence="1 2" key="1">
    <citation type="submission" date="2020-03" db="EMBL/GenBank/DDBJ databases">
        <title>Sequencing the genomes of 1000 actinobacteria strains.</title>
        <authorList>
            <person name="Klenk H.-P."/>
        </authorList>
    </citation>
    <scope>NUCLEOTIDE SEQUENCE [LARGE SCALE GENOMIC DNA]</scope>
    <source>
        <strain evidence="1 2">DSM 45490</strain>
    </source>
</reference>
<organism evidence="1 2">
    <name type="scientific">Kribbella shirazensis</name>
    <dbReference type="NCBI Taxonomy" id="1105143"/>
    <lineage>
        <taxon>Bacteria</taxon>
        <taxon>Bacillati</taxon>
        <taxon>Actinomycetota</taxon>
        <taxon>Actinomycetes</taxon>
        <taxon>Propionibacteriales</taxon>
        <taxon>Kribbellaceae</taxon>
        <taxon>Kribbella</taxon>
    </lineage>
</organism>
<dbReference type="AlphaFoldDB" id="A0A7X6A2B5"/>